<sequence length="277" mass="31707">MKKTKTWIVISIYLHLLLFVHFGNPCGNPVTNAVNDIEKLVGNIPNDYLIKLKYAQEMPTLPNHCWLYLMVHEVSKSLNVLLFKFSSTSQNYSIISSLTMILQGIRKCLQNQLHNQMEFIEDYPYYKEGSIIPSEFFRNVNRTINVFKDIDDVDYDSVCIVPSTTENPQTVSKIDVTYPYSSVSFPYLPSKRKENSSIHQSLQNNGSQYTSNLPAVSMAFISLPSLLVGFFLGIACWRLKNQKTRMEVAEAVHCMETKEVLELNSMLHQAEKEAQCV</sequence>
<keyword evidence="12 25" id="KW-0732">Signal</keyword>
<evidence type="ECO:0000256" key="22">
    <source>
        <dbReference type="ARBA" id="ARBA00032898"/>
    </source>
</evidence>
<keyword evidence="20" id="KW-0966">Cell projection</keyword>
<evidence type="ECO:0000313" key="26">
    <source>
        <dbReference type="Proteomes" id="UP000515159"/>
    </source>
</evidence>
<dbReference type="GO" id="GO:0030175">
    <property type="term" value="C:filopodium"/>
    <property type="evidence" value="ECO:0007669"/>
    <property type="project" value="UniProtKB-SubCell"/>
</dbReference>
<keyword evidence="17" id="KW-1015">Disulfide bond</keyword>
<dbReference type="GO" id="GO:0007155">
    <property type="term" value="P:cell adhesion"/>
    <property type="evidence" value="ECO:0007669"/>
    <property type="project" value="UniProtKB-KW"/>
</dbReference>
<dbReference type="InterPro" id="IPR003452">
    <property type="entry name" value="SCF"/>
</dbReference>
<evidence type="ECO:0000256" key="12">
    <source>
        <dbReference type="ARBA" id="ARBA00022729"/>
    </source>
</evidence>
<evidence type="ECO:0000256" key="2">
    <source>
        <dbReference type="ARBA" id="ARBA00004251"/>
    </source>
</evidence>
<dbReference type="GO" id="GO:0008284">
    <property type="term" value="P:positive regulation of cell population proliferation"/>
    <property type="evidence" value="ECO:0007669"/>
    <property type="project" value="TreeGrafter"/>
</dbReference>
<evidence type="ECO:0000256" key="16">
    <source>
        <dbReference type="ARBA" id="ARBA00023136"/>
    </source>
</evidence>
<evidence type="ECO:0000256" key="15">
    <source>
        <dbReference type="ARBA" id="ARBA00023030"/>
    </source>
</evidence>
<comment type="subcellular location">
    <subcellularLocation>
        <location evidence="2">Cell membrane</location>
        <topology evidence="2">Single-pass type I membrane protein</topology>
    </subcellularLocation>
    <subcellularLocation>
        <location evidence="3">Cell projection</location>
        <location evidence="3">Filopodium</location>
    </subcellularLocation>
    <subcellularLocation>
        <location evidence="4">Cell projection</location>
        <location evidence="4">Lamellipodium</location>
    </subcellularLocation>
    <subcellularLocation>
        <location evidence="1">Cytoplasm</location>
        <location evidence="1">Cytoskeleton</location>
    </subcellularLocation>
    <subcellularLocation>
        <location evidence="5">Secreted</location>
    </subcellularLocation>
</comment>
<evidence type="ECO:0000256" key="10">
    <source>
        <dbReference type="ARBA" id="ARBA00022525"/>
    </source>
</evidence>
<dbReference type="RefSeq" id="XP_033808530.1">
    <property type="nucleotide sequence ID" value="XM_033952639.1"/>
</dbReference>
<evidence type="ECO:0000256" key="1">
    <source>
        <dbReference type="ARBA" id="ARBA00004245"/>
    </source>
</evidence>
<keyword evidence="16 24" id="KW-0472">Membrane</keyword>
<keyword evidence="9" id="KW-0963">Cytoplasm</keyword>
<dbReference type="GO" id="GO:0008083">
    <property type="term" value="F:growth factor activity"/>
    <property type="evidence" value="ECO:0007669"/>
    <property type="project" value="UniProtKB-KW"/>
</dbReference>
<evidence type="ECO:0000256" key="13">
    <source>
        <dbReference type="ARBA" id="ARBA00022889"/>
    </source>
</evidence>
<dbReference type="InterPro" id="IPR009079">
    <property type="entry name" value="4_helix_cytokine-like_core"/>
</dbReference>
<evidence type="ECO:0000256" key="4">
    <source>
        <dbReference type="ARBA" id="ARBA00004510"/>
    </source>
</evidence>
<dbReference type="Proteomes" id="UP000515159">
    <property type="component" value="Chromosome 7"/>
</dbReference>
<keyword evidence="26" id="KW-1185">Reference proteome</keyword>
<protein>
    <recommendedName>
        <fullName evidence="7">Kit ligand</fullName>
    </recommendedName>
    <alternativeName>
        <fullName evidence="21">Mast cell growth factor</fullName>
    </alternativeName>
    <alternativeName>
        <fullName evidence="23">Stem cell factor</fullName>
    </alternativeName>
    <alternativeName>
        <fullName evidence="22">c-Kit ligand</fullName>
    </alternativeName>
</protein>
<keyword evidence="10" id="KW-0964">Secreted</keyword>
<gene>
    <name evidence="27" type="primary">KITLG</name>
</gene>
<keyword evidence="8" id="KW-1003">Cell membrane</keyword>
<dbReference type="CTD" id="4254"/>
<evidence type="ECO:0000256" key="17">
    <source>
        <dbReference type="ARBA" id="ARBA00023157"/>
    </source>
</evidence>
<evidence type="ECO:0000256" key="5">
    <source>
        <dbReference type="ARBA" id="ARBA00004613"/>
    </source>
</evidence>
<evidence type="ECO:0000256" key="19">
    <source>
        <dbReference type="ARBA" id="ARBA00023212"/>
    </source>
</evidence>
<evidence type="ECO:0000256" key="9">
    <source>
        <dbReference type="ARBA" id="ARBA00022490"/>
    </source>
</evidence>
<evidence type="ECO:0000256" key="20">
    <source>
        <dbReference type="ARBA" id="ARBA00023273"/>
    </source>
</evidence>
<feature type="transmembrane region" description="Helical" evidence="24">
    <location>
        <begin position="215"/>
        <end position="237"/>
    </location>
</feature>
<dbReference type="KEGG" id="gsh:117363975"/>
<reference evidence="27" key="1">
    <citation type="submission" date="2025-08" db="UniProtKB">
        <authorList>
            <consortium name="RefSeq"/>
        </authorList>
    </citation>
    <scope>IDENTIFICATION</scope>
</reference>
<evidence type="ECO:0000313" key="27">
    <source>
        <dbReference type="RefSeq" id="XP_033808530.1"/>
    </source>
</evidence>
<evidence type="ECO:0000256" key="7">
    <source>
        <dbReference type="ARBA" id="ARBA00017304"/>
    </source>
</evidence>
<feature type="chain" id="PRO_5028228987" description="Kit ligand" evidence="25">
    <location>
        <begin position="26"/>
        <end position="277"/>
    </location>
</feature>
<evidence type="ECO:0000256" key="11">
    <source>
        <dbReference type="ARBA" id="ARBA00022692"/>
    </source>
</evidence>
<dbReference type="OrthoDB" id="8445223at2759"/>
<evidence type="ECO:0000256" key="14">
    <source>
        <dbReference type="ARBA" id="ARBA00022989"/>
    </source>
</evidence>
<keyword evidence="19" id="KW-0206">Cytoskeleton</keyword>
<keyword evidence="11 24" id="KW-0812">Transmembrane</keyword>
<evidence type="ECO:0000256" key="23">
    <source>
        <dbReference type="ARBA" id="ARBA00033123"/>
    </source>
</evidence>
<keyword evidence="14 24" id="KW-1133">Transmembrane helix</keyword>
<evidence type="ECO:0000256" key="3">
    <source>
        <dbReference type="ARBA" id="ARBA00004486"/>
    </source>
</evidence>
<evidence type="ECO:0000256" key="25">
    <source>
        <dbReference type="SAM" id="SignalP"/>
    </source>
</evidence>
<dbReference type="GO" id="GO:0005173">
    <property type="term" value="F:stem cell factor receptor binding"/>
    <property type="evidence" value="ECO:0007669"/>
    <property type="project" value="InterPro"/>
</dbReference>
<name>A0A6P8RSH5_GEOSA</name>
<evidence type="ECO:0000256" key="6">
    <source>
        <dbReference type="ARBA" id="ARBA00010419"/>
    </source>
</evidence>
<dbReference type="GO" id="GO:0030027">
    <property type="term" value="C:lamellipodium"/>
    <property type="evidence" value="ECO:0007669"/>
    <property type="project" value="UniProtKB-SubCell"/>
</dbReference>
<dbReference type="PANTHER" id="PTHR11574">
    <property type="entry name" value="KIT LIGAND"/>
    <property type="match status" value="1"/>
</dbReference>
<proteinExistence type="inferred from homology"/>
<comment type="similarity">
    <text evidence="6">Belongs to the SCF family.</text>
</comment>
<evidence type="ECO:0000256" key="8">
    <source>
        <dbReference type="ARBA" id="ARBA00022475"/>
    </source>
</evidence>
<dbReference type="Gene3D" id="1.20.1250.10">
    <property type="match status" value="1"/>
</dbReference>
<dbReference type="GO" id="GO:0005576">
    <property type="term" value="C:extracellular region"/>
    <property type="evidence" value="ECO:0007669"/>
    <property type="project" value="UniProtKB-SubCell"/>
</dbReference>
<dbReference type="AlphaFoldDB" id="A0A6P8RSH5"/>
<evidence type="ECO:0000256" key="18">
    <source>
        <dbReference type="ARBA" id="ARBA00023180"/>
    </source>
</evidence>
<dbReference type="InParanoid" id="A0A6P8RSH5"/>
<evidence type="ECO:0000256" key="21">
    <source>
        <dbReference type="ARBA" id="ARBA00030364"/>
    </source>
</evidence>
<dbReference type="PANTHER" id="PTHR11574:SF0">
    <property type="entry name" value="KIT LIGAND"/>
    <property type="match status" value="1"/>
</dbReference>
<keyword evidence="18" id="KW-0325">Glycoprotein</keyword>
<dbReference type="GO" id="GO:0005856">
    <property type="term" value="C:cytoskeleton"/>
    <property type="evidence" value="ECO:0007669"/>
    <property type="project" value="UniProtKB-SubCell"/>
</dbReference>
<organism evidence="26 27">
    <name type="scientific">Geotrypetes seraphini</name>
    <name type="common">Gaboon caecilian</name>
    <name type="synonym">Caecilia seraphini</name>
    <dbReference type="NCBI Taxonomy" id="260995"/>
    <lineage>
        <taxon>Eukaryota</taxon>
        <taxon>Metazoa</taxon>
        <taxon>Chordata</taxon>
        <taxon>Craniata</taxon>
        <taxon>Vertebrata</taxon>
        <taxon>Euteleostomi</taxon>
        <taxon>Amphibia</taxon>
        <taxon>Gymnophiona</taxon>
        <taxon>Geotrypetes</taxon>
    </lineage>
</organism>
<evidence type="ECO:0000256" key="24">
    <source>
        <dbReference type="SAM" id="Phobius"/>
    </source>
</evidence>
<dbReference type="GO" id="GO:0005125">
    <property type="term" value="F:cytokine activity"/>
    <property type="evidence" value="ECO:0007669"/>
    <property type="project" value="TreeGrafter"/>
</dbReference>
<dbReference type="SUPFAM" id="SSF47266">
    <property type="entry name" value="4-helical cytokines"/>
    <property type="match status" value="1"/>
</dbReference>
<keyword evidence="15" id="KW-0339">Growth factor</keyword>
<dbReference type="FunCoup" id="A0A6P8RSH5">
    <property type="interactions" value="893"/>
</dbReference>
<dbReference type="Pfam" id="PF02404">
    <property type="entry name" value="SCF"/>
    <property type="match status" value="1"/>
</dbReference>
<feature type="signal peptide" evidence="25">
    <location>
        <begin position="1"/>
        <end position="25"/>
    </location>
</feature>
<dbReference type="GO" id="GO:0005886">
    <property type="term" value="C:plasma membrane"/>
    <property type="evidence" value="ECO:0007669"/>
    <property type="project" value="UniProtKB-SubCell"/>
</dbReference>
<accession>A0A6P8RSH5</accession>
<keyword evidence="13" id="KW-0130">Cell adhesion</keyword>
<dbReference type="GeneID" id="117363975"/>